<evidence type="ECO:0000256" key="6">
    <source>
        <dbReference type="SAM" id="Coils"/>
    </source>
</evidence>
<gene>
    <name evidence="8" type="ORF">DNTS_035472</name>
</gene>
<dbReference type="FunFam" id="1.10.10.10:FF:000008">
    <property type="entry name" value="E2F transcription factor 1"/>
    <property type="match status" value="1"/>
</dbReference>
<dbReference type="SUPFAM" id="SSF46785">
    <property type="entry name" value="Winged helix' DNA-binding domain"/>
    <property type="match status" value="1"/>
</dbReference>
<keyword evidence="9" id="KW-1185">Reference proteome</keyword>
<dbReference type="Gene3D" id="6.10.250.540">
    <property type="match status" value="1"/>
</dbReference>
<evidence type="ECO:0000256" key="1">
    <source>
        <dbReference type="ARBA" id="ARBA00010940"/>
    </source>
</evidence>
<dbReference type="EMBL" id="SRMA01025215">
    <property type="protein sequence ID" value="TRY97651.1"/>
    <property type="molecule type" value="Genomic_DNA"/>
</dbReference>
<dbReference type="STRING" id="623744.A0A553R641"/>
<dbReference type="InterPro" id="IPR032198">
    <property type="entry name" value="E2F_CC-MB"/>
</dbReference>
<dbReference type="Gene3D" id="1.10.10.10">
    <property type="entry name" value="Winged helix-like DNA-binding domain superfamily/Winged helix DNA-binding domain"/>
    <property type="match status" value="1"/>
</dbReference>
<keyword evidence="6" id="KW-0175">Coiled coil</keyword>
<reference evidence="8 9" key="1">
    <citation type="journal article" date="2019" name="Sci. Data">
        <title>Hybrid genome assembly and annotation of Danionella translucida.</title>
        <authorList>
            <person name="Kadobianskyi M."/>
            <person name="Schulze L."/>
            <person name="Schuelke M."/>
            <person name="Judkewitz B."/>
        </authorList>
    </citation>
    <scope>NUCLEOTIDE SEQUENCE [LARGE SCALE GENOMIC DNA]</scope>
    <source>
        <strain evidence="8 9">Bolton</strain>
    </source>
</reference>
<keyword evidence="4 5" id="KW-0804">Transcription</keyword>
<dbReference type="InterPro" id="IPR015633">
    <property type="entry name" value="E2F"/>
</dbReference>
<evidence type="ECO:0000256" key="3">
    <source>
        <dbReference type="ARBA" id="ARBA00023125"/>
    </source>
</evidence>
<dbReference type="CDD" id="cd14660">
    <property type="entry name" value="E2F_DD"/>
    <property type="match status" value="1"/>
</dbReference>
<evidence type="ECO:0000313" key="9">
    <source>
        <dbReference type="Proteomes" id="UP000316079"/>
    </source>
</evidence>
<dbReference type="OrthoDB" id="1743261at2759"/>
<dbReference type="EMBL" id="SRMA01025215">
    <property type="protein sequence ID" value="TRY97652.1"/>
    <property type="molecule type" value="Genomic_DNA"/>
</dbReference>
<dbReference type="Proteomes" id="UP000316079">
    <property type="component" value="Unassembled WGS sequence"/>
</dbReference>
<proteinExistence type="inferred from homology"/>
<dbReference type="InterPro" id="IPR036390">
    <property type="entry name" value="WH_DNA-bd_sf"/>
</dbReference>
<dbReference type="PANTHER" id="PTHR12081">
    <property type="entry name" value="TRANSCRIPTION FACTOR E2F"/>
    <property type="match status" value="1"/>
</dbReference>
<comment type="similarity">
    <text evidence="1 5">Belongs to the E2F/DP family.</text>
</comment>
<evidence type="ECO:0000256" key="5">
    <source>
        <dbReference type="RuleBase" id="RU003796"/>
    </source>
</evidence>
<accession>A0A553R641</accession>
<feature type="coiled-coil region" evidence="6">
    <location>
        <begin position="99"/>
        <end position="133"/>
    </location>
</feature>
<dbReference type="SUPFAM" id="SSF144074">
    <property type="entry name" value="E2F-DP heterodimerization region"/>
    <property type="match status" value="1"/>
</dbReference>
<keyword evidence="5" id="KW-0539">Nucleus</keyword>
<dbReference type="GO" id="GO:0000978">
    <property type="term" value="F:RNA polymerase II cis-regulatory region sequence-specific DNA binding"/>
    <property type="evidence" value="ECO:0007669"/>
    <property type="project" value="InterPro"/>
</dbReference>
<comment type="subcellular location">
    <subcellularLocation>
        <location evidence="5">Nucleus</location>
    </subcellularLocation>
</comment>
<feature type="domain" description="E2F/DP family winged-helix DNA-binding" evidence="7">
    <location>
        <begin position="19"/>
        <end position="85"/>
    </location>
</feature>
<protein>
    <recommendedName>
        <fullName evidence="7">E2F/DP family winged-helix DNA-binding domain-containing protein</fullName>
    </recommendedName>
</protein>
<dbReference type="PANTHER" id="PTHR12081:SF35">
    <property type="entry name" value="TRANSCRIPTION FACTOR E2F5"/>
    <property type="match status" value="1"/>
</dbReference>
<dbReference type="InterPro" id="IPR036388">
    <property type="entry name" value="WH-like_DNA-bd_sf"/>
</dbReference>
<dbReference type="GO" id="GO:0000981">
    <property type="term" value="F:DNA-binding transcription factor activity, RNA polymerase II-specific"/>
    <property type="evidence" value="ECO:0007669"/>
    <property type="project" value="TreeGrafter"/>
</dbReference>
<evidence type="ECO:0000256" key="4">
    <source>
        <dbReference type="ARBA" id="ARBA00023163"/>
    </source>
</evidence>
<name>A0A553R641_9TELE</name>
<evidence type="ECO:0000313" key="8">
    <source>
        <dbReference type="EMBL" id="TRY97652.1"/>
    </source>
</evidence>
<dbReference type="InterPro" id="IPR003316">
    <property type="entry name" value="E2F_WHTH_DNA-bd_dom"/>
</dbReference>
<dbReference type="GO" id="GO:0046983">
    <property type="term" value="F:protein dimerization activity"/>
    <property type="evidence" value="ECO:0007669"/>
    <property type="project" value="InterPro"/>
</dbReference>
<dbReference type="AlphaFoldDB" id="A0A553R641"/>
<dbReference type="SMART" id="SM01372">
    <property type="entry name" value="E2F_TDP"/>
    <property type="match status" value="1"/>
</dbReference>
<dbReference type="Pfam" id="PF16421">
    <property type="entry name" value="E2F_CC-MB"/>
    <property type="match status" value="1"/>
</dbReference>
<dbReference type="Pfam" id="PF02319">
    <property type="entry name" value="WHD_E2F_TDP"/>
    <property type="match status" value="1"/>
</dbReference>
<dbReference type="GO" id="GO:0090575">
    <property type="term" value="C:RNA polymerase II transcription regulator complex"/>
    <property type="evidence" value="ECO:0007669"/>
    <property type="project" value="TreeGrafter"/>
</dbReference>
<organism evidence="8 9">
    <name type="scientific">Danionella cerebrum</name>
    <dbReference type="NCBI Taxonomy" id="2873325"/>
    <lineage>
        <taxon>Eukaryota</taxon>
        <taxon>Metazoa</taxon>
        <taxon>Chordata</taxon>
        <taxon>Craniata</taxon>
        <taxon>Vertebrata</taxon>
        <taxon>Euteleostomi</taxon>
        <taxon>Actinopterygii</taxon>
        <taxon>Neopterygii</taxon>
        <taxon>Teleostei</taxon>
        <taxon>Ostariophysi</taxon>
        <taxon>Cypriniformes</taxon>
        <taxon>Danionidae</taxon>
        <taxon>Danioninae</taxon>
        <taxon>Danionella</taxon>
    </lineage>
</organism>
<keyword evidence="3 5" id="KW-0238">DNA-binding</keyword>
<reference evidence="8" key="2">
    <citation type="submission" date="2019-04" db="EMBL/GenBank/DDBJ databases">
        <authorList>
            <person name="Kadobianskyi M."/>
            <person name="Schulze L."/>
            <person name="Schuelke M."/>
            <person name="Judkewitz B."/>
        </authorList>
    </citation>
    <scope>NUCLEOTIDE SEQUENCE</scope>
    <source>
        <strain evidence="8">Bolton</strain>
        <tissue evidence="8">Whole-body</tissue>
    </source>
</reference>
<comment type="caution">
    <text evidence="8">The sequence shown here is derived from an EMBL/GenBank/DDBJ whole genome shotgun (WGS) entry which is preliminary data.</text>
</comment>
<sequence>MAESTSTSFPLTTPNGSSRHEKSLGLLTVKFVTLLQEAKDGVLDLKVAADSLAVKQKRRIYDITNVLEGVGLIEKKTKNTIQWRGENSGCQPQEVLEHLEHLKANIADLDNQEQELDRQKSSLQKSIKRLNQDPFNCRYPLLAVQHTLYTYSYVTNEDICDAFTGDTLLAVMAPAGTQLEVPVVETGPNGQKKYQVNLRSYSAPIQVMLINRESSCSKPVVVSVPPVDDFSAMPTPPSTPAGLQWFPVSLTDLCDQKHGLQKSTEAEHQLTPDSESTDIHMECNTESPVSPCVLMQISQSGPEEHQREMGGPDLQSMLEEMRDEREAGVTNLIDELMSSDVFPLLRLSPNPGVDYTFNLDENEGVCDLFDVQILNY</sequence>
<evidence type="ECO:0000256" key="2">
    <source>
        <dbReference type="ARBA" id="ARBA00023015"/>
    </source>
</evidence>
<keyword evidence="2 5" id="KW-0805">Transcription regulation</keyword>
<dbReference type="InterPro" id="IPR037241">
    <property type="entry name" value="E2F-DP_heterodim"/>
</dbReference>
<evidence type="ECO:0000259" key="7">
    <source>
        <dbReference type="SMART" id="SM01372"/>
    </source>
</evidence>